<reference evidence="3" key="1">
    <citation type="submission" date="2011-06" db="EMBL/GenBank/DDBJ databases">
        <title>Complete genome sequence of Paenibacillus mucilaginosus KNP414.</title>
        <authorList>
            <person name="Wang J."/>
            <person name="Hu S."/>
            <person name="Hu X."/>
            <person name="Zhang B."/>
            <person name="Dong D."/>
            <person name="Zhang S."/>
            <person name="Zhao K."/>
            <person name="Wu D."/>
        </authorList>
    </citation>
    <scope>NUCLEOTIDE SEQUENCE [LARGE SCALE GENOMIC DNA]</scope>
    <source>
        <strain evidence="3">KNP414</strain>
    </source>
</reference>
<name>F8FI69_PAEMK</name>
<evidence type="ECO:0000313" key="2">
    <source>
        <dbReference type="EMBL" id="AEI43972.1"/>
    </source>
</evidence>
<dbReference type="EMBL" id="CP002869">
    <property type="protein sequence ID" value="AEI43972.1"/>
    <property type="molecule type" value="Genomic_DNA"/>
</dbReference>
<feature type="region of interest" description="Disordered" evidence="1">
    <location>
        <begin position="15"/>
        <end position="52"/>
    </location>
</feature>
<proteinExistence type="predicted"/>
<organism evidence="2 3">
    <name type="scientific">Paenibacillus mucilaginosus (strain KNP414)</name>
    <dbReference type="NCBI Taxonomy" id="1036673"/>
    <lineage>
        <taxon>Bacteria</taxon>
        <taxon>Bacillati</taxon>
        <taxon>Bacillota</taxon>
        <taxon>Bacilli</taxon>
        <taxon>Bacillales</taxon>
        <taxon>Paenibacillaceae</taxon>
        <taxon>Paenibacillus</taxon>
    </lineage>
</organism>
<dbReference type="AlphaFoldDB" id="F8FI69"/>
<reference evidence="2 3" key="2">
    <citation type="journal article" date="2013" name="Genome Announc.">
        <title>Genome Sequence of Growth-Improving Paenibacillus mucilaginosus Strain KNP414.</title>
        <authorList>
            <person name="Lu J.J."/>
            <person name="Wang J.F."/>
            <person name="Hu X.F."/>
        </authorList>
    </citation>
    <scope>NUCLEOTIDE SEQUENCE [LARGE SCALE GENOMIC DNA]</scope>
    <source>
        <strain evidence="2 3">KNP414</strain>
    </source>
</reference>
<dbReference type="Proteomes" id="UP000006620">
    <property type="component" value="Chromosome"/>
</dbReference>
<sequence length="52" mass="5638">MIGFVTHRKSFVYCTSASGGRTGKNAEQREQLPAAPARQESRSGPLTFADKP</sequence>
<dbReference type="HOGENOM" id="CLU_3082654_0_0_9"/>
<evidence type="ECO:0000313" key="3">
    <source>
        <dbReference type="Proteomes" id="UP000006620"/>
    </source>
</evidence>
<evidence type="ECO:0000256" key="1">
    <source>
        <dbReference type="SAM" id="MobiDB-lite"/>
    </source>
</evidence>
<accession>F8FI69</accession>
<gene>
    <name evidence="2" type="ordered locus">KNP414_05448</name>
</gene>
<protein>
    <submittedName>
        <fullName evidence="2">Uncharacterized protein</fullName>
    </submittedName>
</protein>
<dbReference type="KEGG" id="pms:KNP414_05448"/>